<feature type="non-terminal residue" evidence="9">
    <location>
        <position position="1"/>
    </location>
</feature>
<dbReference type="Pfam" id="PF05485">
    <property type="entry name" value="THAP"/>
    <property type="match status" value="1"/>
</dbReference>
<accession>U5ENY1</accession>
<organism evidence="9">
    <name type="scientific">Corethrella appendiculata</name>
    <dbReference type="NCBI Taxonomy" id="1370023"/>
    <lineage>
        <taxon>Eukaryota</taxon>
        <taxon>Metazoa</taxon>
        <taxon>Ecdysozoa</taxon>
        <taxon>Arthropoda</taxon>
        <taxon>Hexapoda</taxon>
        <taxon>Insecta</taxon>
        <taxon>Pterygota</taxon>
        <taxon>Neoptera</taxon>
        <taxon>Endopterygota</taxon>
        <taxon>Diptera</taxon>
        <taxon>Nematocera</taxon>
        <taxon>Culicoidea</taxon>
        <taxon>Chaoboridae</taxon>
        <taxon>Corethrella</taxon>
    </lineage>
</organism>
<keyword evidence="3" id="KW-0862">Zinc</keyword>
<evidence type="ECO:0000256" key="4">
    <source>
        <dbReference type="ARBA" id="ARBA00023125"/>
    </source>
</evidence>
<dbReference type="AlphaFoldDB" id="U5ENY1"/>
<dbReference type="GO" id="GO:0008270">
    <property type="term" value="F:zinc ion binding"/>
    <property type="evidence" value="ECO:0007669"/>
    <property type="project" value="UniProtKB-KW"/>
</dbReference>
<dbReference type="InterPro" id="IPR006612">
    <property type="entry name" value="THAP_Znf"/>
</dbReference>
<feature type="region of interest" description="Disordered" evidence="7">
    <location>
        <begin position="140"/>
        <end position="167"/>
    </location>
</feature>
<protein>
    <submittedName>
        <fullName evidence="9">Putative serine threonine-protein kinase</fullName>
    </submittedName>
</protein>
<evidence type="ECO:0000256" key="3">
    <source>
        <dbReference type="ARBA" id="ARBA00022833"/>
    </source>
</evidence>
<evidence type="ECO:0000256" key="6">
    <source>
        <dbReference type="SAM" id="Coils"/>
    </source>
</evidence>
<name>U5ENY1_9DIPT</name>
<dbReference type="EMBL" id="GANO01004897">
    <property type="protein sequence ID" value="JAB54974.1"/>
    <property type="molecule type" value="mRNA"/>
</dbReference>
<keyword evidence="4 5" id="KW-0238">DNA-binding</keyword>
<feature type="coiled-coil region" evidence="6">
    <location>
        <begin position="174"/>
        <end position="208"/>
    </location>
</feature>
<keyword evidence="2 5" id="KW-0863">Zinc-finger</keyword>
<dbReference type="GO" id="GO:0003677">
    <property type="term" value="F:DNA binding"/>
    <property type="evidence" value="ECO:0007669"/>
    <property type="project" value="UniProtKB-UniRule"/>
</dbReference>
<evidence type="ECO:0000256" key="2">
    <source>
        <dbReference type="ARBA" id="ARBA00022771"/>
    </source>
</evidence>
<dbReference type="InterPro" id="IPR021896">
    <property type="entry name" value="THAP9-like_HTH"/>
</dbReference>
<evidence type="ECO:0000256" key="5">
    <source>
        <dbReference type="PROSITE-ProRule" id="PRU00309"/>
    </source>
</evidence>
<keyword evidence="1" id="KW-0479">Metal-binding</keyword>
<keyword evidence="9" id="KW-0808">Transferase</keyword>
<dbReference type="Pfam" id="PF12017">
    <property type="entry name" value="Tnp_P_element"/>
    <property type="match status" value="1"/>
</dbReference>
<dbReference type="GO" id="GO:0016301">
    <property type="term" value="F:kinase activity"/>
    <property type="evidence" value="ECO:0007669"/>
    <property type="project" value="UniProtKB-KW"/>
</dbReference>
<keyword evidence="6" id="KW-0175">Coiled coil</keyword>
<evidence type="ECO:0000313" key="9">
    <source>
        <dbReference type="EMBL" id="JAB54974.1"/>
    </source>
</evidence>
<feature type="domain" description="THAP-type" evidence="8">
    <location>
        <begin position="1"/>
        <end position="64"/>
    </location>
</feature>
<keyword evidence="9" id="KW-0418">Kinase</keyword>
<dbReference type="PROSITE" id="PS50950">
    <property type="entry name" value="ZF_THAP"/>
    <property type="match status" value="1"/>
</dbReference>
<evidence type="ECO:0000256" key="7">
    <source>
        <dbReference type="SAM" id="MobiDB-lite"/>
    </source>
</evidence>
<proteinExistence type="evidence at transcript level"/>
<sequence>FPLKDTEKCETWVQFCKSSQLTERYKSEGVDYLRKTLKCICNKHFDDKYVSSQGLSRNAIPTFYTTKRGNIIHKTAQNSNAATTFQILEIPQTEPIDIKPNIDEIKIEPTDIANTFYDDYDTNLISNIKVEENTEPTLPKIKTSSVKSLSYDDQETEEDEEKKTYASKRQSNAIKKLRMENNVLKNALAKERRNLEKQIEANANLQEAIKKHKVGPTNSPLLNCHIQNSKIEPRKRRYCDETIEFAETLYQISPQAYNYVREKYCLPMPKRINHLNYQALWKIHNEKSLNGNDENVKDQSIQNSTAVAPAKFVEIHEQLNNIPNECDLNLKRERKDTVSDSTNDDEMLPTIAKKIKTESI</sequence>
<reference evidence="9" key="1">
    <citation type="journal article" date="2014" name="Insect Biochem. Mol. Biol.">
        <title>An insight into the sialome of the frog biting fly, Corethrella appendiculata.</title>
        <authorList>
            <person name="Ribeiro J.M.C."/>
            <person name="Chagas A.C."/>
            <person name="Pham V.M."/>
            <person name="Lounibos L.P."/>
            <person name="Calvo E."/>
        </authorList>
    </citation>
    <scope>NUCLEOTIDE SEQUENCE</scope>
    <source>
        <tissue evidence="9">Salivary glands</tissue>
    </source>
</reference>
<evidence type="ECO:0000256" key="1">
    <source>
        <dbReference type="ARBA" id="ARBA00022723"/>
    </source>
</evidence>
<evidence type="ECO:0000259" key="8">
    <source>
        <dbReference type="PROSITE" id="PS50950"/>
    </source>
</evidence>